<keyword evidence="3" id="KW-1185">Reference proteome</keyword>
<name>A0A7W0CIY0_9ACTN</name>
<dbReference type="NCBIfam" id="NF041646">
    <property type="entry name" value="VC0807_fam"/>
    <property type="match status" value="1"/>
</dbReference>
<dbReference type="Proteomes" id="UP000530928">
    <property type="component" value="Unassembled WGS sequence"/>
</dbReference>
<proteinExistence type="predicted"/>
<dbReference type="AlphaFoldDB" id="A0A7W0CIY0"/>
<feature type="transmembrane region" description="Helical" evidence="1">
    <location>
        <begin position="73"/>
        <end position="95"/>
    </location>
</feature>
<evidence type="ECO:0000313" key="3">
    <source>
        <dbReference type="Proteomes" id="UP000530928"/>
    </source>
</evidence>
<gene>
    <name evidence="2" type="ORF">HNR30_003255</name>
</gene>
<feature type="transmembrane region" description="Helical" evidence="1">
    <location>
        <begin position="156"/>
        <end position="174"/>
    </location>
</feature>
<comment type="caution">
    <text evidence="2">The sequence shown here is derived from an EMBL/GenBank/DDBJ whole genome shotgun (WGS) entry which is preliminary data.</text>
</comment>
<keyword evidence="1" id="KW-0472">Membrane</keyword>
<dbReference type="RefSeq" id="WP_181610664.1">
    <property type="nucleotide sequence ID" value="NZ_BAABAM010000002.1"/>
</dbReference>
<evidence type="ECO:0008006" key="4">
    <source>
        <dbReference type="Google" id="ProtNLM"/>
    </source>
</evidence>
<feature type="transmembrane region" description="Helical" evidence="1">
    <location>
        <begin position="101"/>
        <end position="120"/>
    </location>
</feature>
<reference evidence="2 3" key="1">
    <citation type="submission" date="2020-07" db="EMBL/GenBank/DDBJ databases">
        <title>Genomic Encyclopedia of Type Strains, Phase IV (KMG-IV): sequencing the most valuable type-strain genomes for metagenomic binning, comparative biology and taxonomic classification.</title>
        <authorList>
            <person name="Goeker M."/>
        </authorList>
    </citation>
    <scope>NUCLEOTIDE SEQUENCE [LARGE SCALE GENOMIC DNA]</scope>
    <source>
        <strain evidence="2 3">DSM 45533</strain>
    </source>
</reference>
<evidence type="ECO:0000313" key="2">
    <source>
        <dbReference type="EMBL" id="MBA2891914.1"/>
    </source>
</evidence>
<dbReference type="EMBL" id="JACDUR010000003">
    <property type="protein sequence ID" value="MBA2891914.1"/>
    <property type="molecule type" value="Genomic_DNA"/>
</dbReference>
<keyword evidence="1" id="KW-1133">Transmembrane helix</keyword>
<organism evidence="2 3">
    <name type="scientific">Nonomuraea soli</name>
    <dbReference type="NCBI Taxonomy" id="1032476"/>
    <lineage>
        <taxon>Bacteria</taxon>
        <taxon>Bacillati</taxon>
        <taxon>Actinomycetota</taxon>
        <taxon>Actinomycetes</taxon>
        <taxon>Streptosporangiales</taxon>
        <taxon>Streptosporangiaceae</taxon>
        <taxon>Nonomuraea</taxon>
    </lineage>
</organism>
<sequence>MSVLEAPPVAASFTMPSLPTLLRHALPRAIESMFMPVIAFWAGFFLAGLAGGLVTGLMWVYGCAAWRLARRTALPGMVILAVVAITARTAFSLAADSAVLYFLPPLAGVFCVSLVFLATAPTRRPLARRVACDLVPMPEGVQEHPAMRRFFRRHSVMWGCVQLANASLSLWLLLSQPVEGFLLVRTCAVAVLLSCAGLVSLLGFRRALRALQLRP</sequence>
<feature type="transmembrane region" description="Helical" evidence="1">
    <location>
        <begin position="38"/>
        <end position="61"/>
    </location>
</feature>
<feature type="transmembrane region" description="Helical" evidence="1">
    <location>
        <begin position="180"/>
        <end position="204"/>
    </location>
</feature>
<keyword evidence="1" id="KW-0812">Transmembrane</keyword>
<protein>
    <recommendedName>
        <fullName evidence="4">DUF3159 domain-containing protein</fullName>
    </recommendedName>
</protein>
<evidence type="ECO:0000256" key="1">
    <source>
        <dbReference type="SAM" id="Phobius"/>
    </source>
</evidence>
<accession>A0A7W0CIY0</accession>